<proteinExistence type="predicted"/>
<dbReference type="GeneID" id="107273145"/>
<dbReference type="GO" id="GO:0071897">
    <property type="term" value="P:DNA biosynthetic process"/>
    <property type="evidence" value="ECO:0007669"/>
    <property type="project" value="UniProtKB-ARBA"/>
</dbReference>
<reference evidence="2" key="1">
    <citation type="submission" date="2025-08" db="UniProtKB">
        <authorList>
            <consortium name="RefSeq"/>
        </authorList>
    </citation>
    <scope>IDENTIFICATION</scope>
</reference>
<keyword evidence="1" id="KW-1185">Reference proteome</keyword>
<name>A0AAJ7FSU6_CEPCN</name>
<dbReference type="InterPro" id="IPR043502">
    <property type="entry name" value="DNA/RNA_pol_sf"/>
</dbReference>
<evidence type="ECO:0000313" key="1">
    <source>
        <dbReference type="Proteomes" id="UP000694920"/>
    </source>
</evidence>
<dbReference type="SUPFAM" id="SSF56672">
    <property type="entry name" value="DNA/RNA polymerases"/>
    <property type="match status" value="1"/>
</dbReference>
<dbReference type="KEGG" id="ccin:107273145"/>
<dbReference type="PANTHER" id="PTHR47331">
    <property type="entry name" value="PHD-TYPE DOMAIN-CONTAINING PROTEIN"/>
    <property type="match status" value="1"/>
</dbReference>
<dbReference type="Proteomes" id="UP000694920">
    <property type="component" value="Unplaced"/>
</dbReference>
<dbReference type="PANTHER" id="PTHR47331:SF1">
    <property type="entry name" value="GAG-LIKE PROTEIN"/>
    <property type="match status" value="1"/>
</dbReference>
<accession>A0AAJ7FSU6</accession>
<organism evidence="1 2">
    <name type="scientific">Cephus cinctus</name>
    <name type="common">Wheat stem sawfly</name>
    <dbReference type="NCBI Taxonomy" id="211228"/>
    <lineage>
        <taxon>Eukaryota</taxon>
        <taxon>Metazoa</taxon>
        <taxon>Ecdysozoa</taxon>
        <taxon>Arthropoda</taxon>
        <taxon>Hexapoda</taxon>
        <taxon>Insecta</taxon>
        <taxon>Pterygota</taxon>
        <taxon>Neoptera</taxon>
        <taxon>Endopterygota</taxon>
        <taxon>Hymenoptera</taxon>
        <taxon>Cephoidea</taxon>
        <taxon>Cephidae</taxon>
        <taxon>Cephus</taxon>
    </lineage>
</organism>
<dbReference type="RefSeq" id="XP_015606511.1">
    <property type="nucleotide sequence ID" value="XM_015751025.1"/>
</dbReference>
<sequence>MSTKEYGIAPLLNMRMTYKYTLIAHQQQLMTALRKYNNALEFGNIDSVIADGCAIPFTNLVKSLGIFVSPSLDWYEQITNICNRAYKTLYQLKIRTGKNQPMLQKTKLGWIIGGPYTTENQQDTIREFCGFSETRNLQDQLQRFWKIEELQTTQALSQEEWSCERHFVQTHKRLPSGRFEVRLPCRNDPSKLGESYAFMCEYENLEHMSIVKEDSDFKTKNYLPHHAVMDEEKETTKLRVVFEASSSTTSGKSLNDILIVGPVIQRELMDIVTRFRQHEYLLIADITKMYRQVSVNPEDRDLQRIFWRNDVNAPPTKRKLRASSFPPIGDCNIARPPKAGYCLNTLTYSTGPASFLATRCLAQLAIENAAKFPEASKIIKEDFYMDDLITGGSSVTELCRHREEIKEILESASFP</sequence>
<protein>
    <submittedName>
        <fullName evidence="2">Uncharacterized protein LOC107273145</fullName>
    </submittedName>
</protein>
<gene>
    <name evidence="2" type="primary">LOC107273145</name>
</gene>
<dbReference type="AlphaFoldDB" id="A0AAJ7FSU6"/>
<evidence type="ECO:0000313" key="2">
    <source>
        <dbReference type="RefSeq" id="XP_015606511.1"/>
    </source>
</evidence>